<organism evidence="2 3">
    <name type="scientific">Sharpea porci</name>
    <dbReference type="NCBI Taxonomy" id="2652286"/>
    <lineage>
        <taxon>Bacteria</taxon>
        <taxon>Bacillati</taxon>
        <taxon>Bacillota</taxon>
        <taxon>Erysipelotrichia</taxon>
        <taxon>Erysipelotrichales</taxon>
        <taxon>Coprobacillaceae</taxon>
        <taxon>Sharpea</taxon>
    </lineage>
</organism>
<dbReference type="EMBL" id="VUNM01000003">
    <property type="protein sequence ID" value="MST88555.1"/>
    <property type="molecule type" value="Genomic_DNA"/>
</dbReference>
<keyword evidence="3" id="KW-1185">Reference proteome</keyword>
<evidence type="ECO:0000313" key="2">
    <source>
        <dbReference type="EMBL" id="MST88555.1"/>
    </source>
</evidence>
<keyword evidence="1" id="KW-1133">Transmembrane helix</keyword>
<comment type="caution">
    <text evidence="2">The sequence shown here is derived from an EMBL/GenBank/DDBJ whole genome shotgun (WGS) entry which is preliminary data.</text>
</comment>
<accession>A0A844FSE1</accession>
<reference evidence="2 3" key="1">
    <citation type="submission" date="2019-08" db="EMBL/GenBank/DDBJ databases">
        <title>In-depth cultivation of the pig gut microbiome towards novel bacterial diversity and tailored functional studies.</title>
        <authorList>
            <person name="Wylensek D."/>
            <person name="Hitch T.C.A."/>
            <person name="Clavel T."/>
        </authorList>
    </citation>
    <scope>NUCLEOTIDE SEQUENCE [LARGE SCALE GENOMIC DNA]</scope>
    <source>
        <strain evidence="2 3">CA-Schmier-601-WT-3</strain>
    </source>
</reference>
<keyword evidence="1" id="KW-0812">Transmembrane</keyword>
<evidence type="ECO:0000313" key="3">
    <source>
        <dbReference type="Proteomes" id="UP000442619"/>
    </source>
</evidence>
<keyword evidence="1" id="KW-0472">Membrane</keyword>
<dbReference type="Proteomes" id="UP000442619">
    <property type="component" value="Unassembled WGS sequence"/>
</dbReference>
<evidence type="ECO:0000256" key="1">
    <source>
        <dbReference type="SAM" id="Phobius"/>
    </source>
</evidence>
<gene>
    <name evidence="2" type="ORF">FYJ79_02985</name>
</gene>
<proteinExistence type="predicted"/>
<protein>
    <submittedName>
        <fullName evidence="2">DUF3169 family protein</fullName>
    </submittedName>
</protein>
<sequence>MESCREVEAWYLRIVLNFQKKWLEDSDEADKIIIGKCAYKASLLTNLTCVILLIISALLYLLTSVALLPSS</sequence>
<name>A0A844FSE1_9FIRM</name>
<dbReference type="AlphaFoldDB" id="A0A844FSE1"/>
<feature type="transmembrane region" description="Helical" evidence="1">
    <location>
        <begin position="43"/>
        <end position="68"/>
    </location>
</feature>